<dbReference type="Gene3D" id="2.60.40.770">
    <property type="match status" value="1"/>
</dbReference>
<dbReference type="InterPro" id="IPR014756">
    <property type="entry name" value="Ig_E-set"/>
</dbReference>
<proteinExistence type="predicted"/>
<dbReference type="WBParaSite" id="nRc.2.0.1.t02136-RA">
    <property type="protein sequence ID" value="nRc.2.0.1.t02136-RA"/>
    <property type="gene ID" value="nRc.2.0.1.g02136"/>
</dbReference>
<dbReference type="AlphaFoldDB" id="A0A915HKQ7"/>
<keyword evidence="2" id="KW-1185">Reference proteome</keyword>
<evidence type="ECO:0000313" key="3">
    <source>
        <dbReference type="WBParaSite" id="nRc.2.0.1.t02136-RA"/>
    </source>
</evidence>
<evidence type="ECO:0000259" key="1">
    <source>
        <dbReference type="Pfam" id="PF02221"/>
    </source>
</evidence>
<accession>A0A915HKQ7</accession>
<dbReference type="SUPFAM" id="SSF81296">
    <property type="entry name" value="E set domains"/>
    <property type="match status" value="1"/>
</dbReference>
<dbReference type="Proteomes" id="UP000887565">
    <property type="component" value="Unplaced"/>
</dbReference>
<name>A0A915HKQ7_ROMCU</name>
<dbReference type="InterPro" id="IPR003172">
    <property type="entry name" value="ML_dom"/>
</dbReference>
<evidence type="ECO:0000313" key="2">
    <source>
        <dbReference type="Proteomes" id="UP000887565"/>
    </source>
</evidence>
<feature type="domain" description="MD-2-related lipid-recognition" evidence="1">
    <location>
        <begin position="22"/>
        <end position="101"/>
    </location>
</feature>
<organism evidence="2 3">
    <name type="scientific">Romanomermis culicivorax</name>
    <name type="common">Nematode worm</name>
    <dbReference type="NCBI Taxonomy" id="13658"/>
    <lineage>
        <taxon>Eukaryota</taxon>
        <taxon>Metazoa</taxon>
        <taxon>Ecdysozoa</taxon>
        <taxon>Nematoda</taxon>
        <taxon>Enoplea</taxon>
        <taxon>Dorylaimia</taxon>
        <taxon>Mermithida</taxon>
        <taxon>Mermithoidea</taxon>
        <taxon>Mermithidae</taxon>
        <taxon>Romanomermis</taxon>
    </lineage>
</organism>
<sequence>MTLFKICQWLHAQNIRSASGRMSGLVAGENIPFSLNEPDIKSTCNNDQKLTCSLKSGRINTFSTNVPIQKGWPTLSVPIQWTMVDEETQKVVLCAKFRTKIVD</sequence>
<dbReference type="Pfam" id="PF02221">
    <property type="entry name" value="E1_DerP2_DerF2"/>
    <property type="match status" value="1"/>
</dbReference>
<protein>
    <submittedName>
        <fullName evidence="3">MD-2-related lipid-recognition domain-containing protein</fullName>
    </submittedName>
</protein>
<reference evidence="3" key="1">
    <citation type="submission" date="2022-11" db="UniProtKB">
        <authorList>
            <consortium name="WormBaseParasite"/>
        </authorList>
    </citation>
    <scope>IDENTIFICATION</scope>
</reference>